<reference evidence="2" key="1">
    <citation type="journal article" date="2022" name="Int. J. Mol. Sci.">
        <title>Draft Genome of Tanacetum Coccineum: Genomic Comparison of Closely Related Tanacetum-Family Plants.</title>
        <authorList>
            <person name="Yamashiro T."/>
            <person name="Shiraishi A."/>
            <person name="Nakayama K."/>
            <person name="Satake H."/>
        </authorList>
    </citation>
    <scope>NUCLEOTIDE SEQUENCE</scope>
</reference>
<gene>
    <name evidence="2" type="ORF">Tco_0654878</name>
</gene>
<sequence>MSKVGTLRGRKKFINVIFPNEPTPSPWKEMASAYVPLIHMQQMWITSKLVDSKELPLTTANNNAEFVEPLELSLMLEFLNIIGHDIQIRLAGQFNTKNLPQPWQTLTEVYKLYVKGFKIVVLMSQSQPIESSQGTNRTLSARRLPNPQVQQSSESSATKKPIIIRIPKRKKPDHNTPISTSEQINVSNLDEATQINVTKLVDGEDFVADKFADKMMLSQEDLDTRIDPWSHKESPEAKKVDEYVSNDEEVEEETTAAALIRRKGKGAMKIRDTPLSTPTRSPRTESLSSDKEKLKELTGSKPPPSLSKPKYDLSRHLRGAITYMSR</sequence>
<evidence type="ECO:0000256" key="1">
    <source>
        <dbReference type="SAM" id="MobiDB-lite"/>
    </source>
</evidence>
<proteinExistence type="predicted"/>
<organism evidence="2 3">
    <name type="scientific">Tanacetum coccineum</name>
    <dbReference type="NCBI Taxonomy" id="301880"/>
    <lineage>
        <taxon>Eukaryota</taxon>
        <taxon>Viridiplantae</taxon>
        <taxon>Streptophyta</taxon>
        <taxon>Embryophyta</taxon>
        <taxon>Tracheophyta</taxon>
        <taxon>Spermatophyta</taxon>
        <taxon>Magnoliopsida</taxon>
        <taxon>eudicotyledons</taxon>
        <taxon>Gunneridae</taxon>
        <taxon>Pentapetalae</taxon>
        <taxon>asterids</taxon>
        <taxon>campanulids</taxon>
        <taxon>Asterales</taxon>
        <taxon>Asteraceae</taxon>
        <taxon>Asteroideae</taxon>
        <taxon>Anthemideae</taxon>
        <taxon>Anthemidinae</taxon>
        <taxon>Tanacetum</taxon>
    </lineage>
</organism>
<feature type="region of interest" description="Disordered" evidence="1">
    <location>
        <begin position="131"/>
        <end position="180"/>
    </location>
</feature>
<feature type="compositionally biased region" description="Low complexity" evidence="1">
    <location>
        <begin position="273"/>
        <end position="287"/>
    </location>
</feature>
<feature type="compositionally biased region" description="Polar residues" evidence="1">
    <location>
        <begin position="147"/>
        <end position="158"/>
    </location>
</feature>
<keyword evidence="3" id="KW-1185">Reference proteome</keyword>
<feature type="region of interest" description="Disordered" evidence="1">
    <location>
        <begin position="227"/>
        <end position="314"/>
    </location>
</feature>
<feature type="compositionally biased region" description="Acidic residues" evidence="1">
    <location>
        <begin position="244"/>
        <end position="254"/>
    </location>
</feature>
<comment type="caution">
    <text evidence="2">The sequence shown here is derived from an EMBL/GenBank/DDBJ whole genome shotgun (WGS) entry which is preliminary data.</text>
</comment>
<dbReference type="Proteomes" id="UP001151760">
    <property type="component" value="Unassembled WGS sequence"/>
</dbReference>
<feature type="compositionally biased region" description="Basic and acidic residues" evidence="1">
    <location>
        <begin position="227"/>
        <end position="242"/>
    </location>
</feature>
<reference evidence="2" key="2">
    <citation type="submission" date="2022-01" db="EMBL/GenBank/DDBJ databases">
        <authorList>
            <person name="Yamashiro T."/>
            <person name="Shiraishi A."/>
            <person name="Satake H."/>
            <person name="Nakayama K."/>
        </authorList>
    </citation>
    <scope>NUCLEOTIDE SEQUENCE</scope>
</reference>
<evidence type="ECO:0000313" key="3">
    <source>
        <dbReference type="Proteomes" id="UP001151760"/>
    </source>
</evidence>
<dbReference type="EMBL" id="BQNB010009198">
    <property type="protein sequence ID" value="GJS60094.1"/>
    <property type="molecule type" value="Genomic_DNA"/>
</dbReference>
<accession>A0ABQ4X4F4</accession>
<evidence type="ECO:0000313" key="2">
    <source>
        <dbReference type="EMBL" id="GJS60094.1"/>
    </source>
</evidence>
<name>A0ABQ4X4F4_9ASTR</name>
<feature type="compositionally biased region" description="Basic and acidic residues" evidence="1">
    <location>
        <begin position="288"/>
        <end position="298"/>
    </location>
</feature>
<protein>
    <submittedName>
        <fullName evidence="2">Uncharacterized protein</fullName>
    </submittedName>
</protein>